<reference evidence="1 2" key="3">
    <citation type="journal article" date="2020" name="Int. J. Syst. Evol. Microbiol.">
        <title>Corynebacterium silvaticum sp. nov., a unique group of NTTB corynebacteria in wild boar and roe deer.</title>
        <authorList>
            <person name="Dangel A."/>
            <person name="Berger A."/>
            <person name="Rau J."/>
            <person name="Eisenberg T."/>
            <person name="Kampfer P."/>
            <person name="Margos G."/>
            <person name="Contzen M."/>
            <person name="Busse H.J."/>
            <person name="Konrad R."/>
            <person name="Peters M."/>
            <person name="Sting R."/>
            <person name="Sing A."/>
        </authorList>
    </citation>
    <scope>NUCLEOTIDE SEQUENCE [LARGE SCALE GENOMIC DNA]</scope>
    <source>
        <strain evidence="1 2">PO100/5</strain>
    </source>
</reference>
<protein>
    <submittedName>
        <fullName evidence="1">Uncharacterized protein</fullName>
    </submittedName>
</protein>
<sequence length="51" mass="5470">MPQTTQDAGSELRLERLATIFEVKIKESGASDSPGWIFGLRSGCTADISAQ</sequence>
<dbReference type="EMBL" id="CP021417">
    <property type="protein sequence ID" value="WCV10584.1"/>
    <property type="molecule type" value="Genomic_DNA"/>
</dbReference>
<reference evidence="1 2" key="2">
    <citation type="journal article" date="2020" name="Antonie Van Leeuwenhoek">
        <title>Phylogenomic characterisation of a novel corynebacterial species pathogenic to animals.</title>
        <authorList>
            <person name="Moller J."/>
            <person name="Musella L."/>
            <person name="Melnikov V."/>
            <person name="Geissdorfer W."/>
            <person name="Burkovski A."/>
            <person name="Sangal V."/>
        </authorList>
    </citation>
    <scope>NUCLEOTIDE SEQUENCE [LARGE SCALE GENOMIC DNA]</scope>
    <source>
        <strain evidence="1 2">PO100/5</strain>
    </source>
</reference>
<organism evidence="1 2">
    <name type="scientific">Corynebacterium silvaticum</name>
    <dbReference type="NCBI Taxonomy" id="2320431"/>
    <lineage>
        <taxon>Bacteria</taxon>
        <taxon>Bacillati</taxon>
        <taxon>Actinomycetota</taxon>
        <taxon>Actinomycetes</taxon>
        <taxon>Mycobacteriales</taxon>
        <taxon>Corynebacteriaceae</taxon>
        <taxon>Corynebacterium</taxon>
    </lineage>
</organism>
<evidence type="ECO:0000313" key="2">
    <source>
        <dbReference type="Proteomes" id="UP000195652"/>
    </source>
</evidence>
<proteinExistence type="predicted"/>
<dbReference type="Proteomes" id="UP000195652">
    <property type="component" value="Chromosome"/>
</dbReference>
<keyword evidence="2" id="KW-1185">Reference proteome</keyword>
<accession>A0ACD4PY11</accession>
<name>A0ACD4PY11_9CORY</name>
<reference evidence="1 2" key="1">
    <citation type="journal article" date="2014" name="BMC Vet. Res.">
        <title>First report of Corynebacterium pseudotuberculosis from caseous lymphadenitis lesions in Black Alentejano pig (Sus scrofa domesticus).</title>
        <authorList>
            <person name="Oliveira M."/>
            <person name="Barroco C."/>
            <person name="Mottola C."/>
            <person name="Santos R."/>
            <person name="Lemsaddek A."/>
            <person name="Tavares L."/>
            <person name="Semedo-Lemsaddek T."/>
        </authorList>
    </citation>
    <scope>NUCLEOTIDE SEQUENCE [LARGE SCALE GENOMIC DNA]</scope>
    <source>
        <strain evidence="1 2">PO100/5</strain>
    </source>
</reference>
<reference evidence="1 2" key="4">
    <citation type="journal article" date="2020" name="PLoS ONE">
        <title>Taxonomic classification of strain PO100/5 shows a broader geographic distribution and genetic markers of the recently described Corynebacterium silvaticum.</title>
        <authorList>
            <person name="Viana M.V.C."/>
            <person name="Profeta R."/>
            <person name="da Silva A.L."/>
            <person name="Hurtado R."/>
            <person name="Cerqueira J.C."/>
            <person name="Ribeiro B.F.S."/>
            <person name="Almeida M.O."/>
            <person name="Morais-Rodrigues F."/>
            <person name="Soares S.C."/>
            <person name="Oliveira M."/>
            <person name="Tavares L."/>
            <person name="Figueiredo H."/>
            <person name="Wattam A.R."/>
            <person name="Barh D."/>
            <person name="Ghosh P."/>
            <person name="Silva A."/>
            <person name="Azevedo V."/>
        </authorList>
    </citation>
    <scope>NUCLEOTIDE SEQUENCE [LARGE SCALE GENOMIC DNA]</scope>
    <source>
        <strain evidence="1 2">PO100/5</strain>
    </source>
</reference>
<gene>
    <name evidence="1" type="ORF">CBE74_12835</name>
</gene>
<evidence type="ECO:0000313" key="1">
    <source>
        <dbReference type="EMBL" id="WCV10584.1"/>
    </source>
</evidence>